<feature type="domain" description="Thioredoxin" evidence="9">
    <location>
        <begin position="1"/>
        <end position="98"/>
    </location>
</feature>
<evidence type="ECO:0000256" key="3">
    <source>
        <dbReference type="ARBA" id="ARBA00022982"/>
    </source>
</evidence>
<evidence type="ECO:0000259" key="9">
    <source>
        <dbReference type="PROSITE" id="PS51352"/>
    </source>
</evidence>
<dbReference type="Proteomes" id="UP000251241">
    <property type="component" value="Unassembled WGS sequence"/>
</dbReference>
<evidence type="ECO:0000313" key="10">
    <source>
        <dbReference type="EMBL" id="SPZ91910.1"/>
    </source>
</evidence>
<dbReference type="PANTHER" id="PTHR45663">
    <property type="entry name" value="GEO12009P1"/>
    <property type="match status" value="1"/>
</dbReference>
<evidence type="ECO:0000256" key="4">
    <source>
        <dbReference type="ARBA" id="ARBA00023157"/>
    </source>
</evidence>
<proteinExistence type="inferred from homology"/>
<reference evidence="10 11" key="1">
    <citation type="submission" date="2018-06" db="EMBL/GenBank/DDBJ databases">
        <authorList>
            <consortium name="Pathogen Informatics"/>
            <person name="Doyle S."/>
        </authorList>
    </citation>
    <scope>NUCLEOTIDE SEQUENCE [LARGE SCALE GENOMIC DNA]</scope>
    <source>
        <strain evidence="10 11">NCTC11343</strain>
    </source>
</reference>
<evidence type="ECO:0000256" key="2">
    <source>
        <dbReference type="ARBA" id="ARBA00022448"/>
    </source>
</evidence>
<dbReference type="InterPro" id="IPR013766">
    <property type="entry name" value="Thioredoxin_domain"/>
</dbReference>
<dbReference type="AlphaFoldDB" id="A0A2X2LR11"/>
<organism evidence="10 11">
    <name type="scientific">Sphingobacterium multivorum</name>
    <dbReference type="NCBI Taxonomy" id="28454"/>
    <lineage>
        <taxon>Bacteria</taxon>
        <taxon>Pseudomonadati</taxon>
        <taxon>Bacteroidota</taxon>
        <taxon>Sphingobacteriia</taxon>
        <taxon>Sphingobacteriales</taxon>
        <taxon>Sphingobacteriaceae</taxon>
        <taxon>Sphingobacterium</taxon>
    </lineage>
</organism>
<dbReference type="GO" id="GO:0045454">
    <property type="term" value="P:cell redox homeostasis"/>
    <property type="evidence" value="ECO:0007669"/>
    <property type="project" value="TreeGrafter"/>
</dbReference>
<dbReference type="PROSITE" id="PS51352">
    <property type="entry name" value="THIOREDOXIN_2"/>
    <property type="match status" value="1"/>
</dbReference>
<dbReference type="GeneID" id="97182261"/>
<accession>A0A2X2LR11</accession>
<dbReference type="InterPro" id="IPR017937">
    <property type="entry name" value="Thioredoxin_CS"/>
</dbReference>
<keyword evidence="5 8" id="KW-0676">Redox-active center</keyword>
<dbReference type="CDD" id="cd02947">
    <property type="entry name" value="TRX_family"/>
    <property type="match status" value="1"/>
</dbReference>
<dbReference type="PIRSF" id="PIRSF000077">
    <property type="entry name" value="Thioredoxin"/>
    <property type="match status" value="1"/>
</dbReference>
<dbReference type="PANTHER" id="PTHR45663:SF11">
    <property type="entry name" value="GEO12009P1"/>
    <property type="match status" value="1"/>
</dbReference>
<dbReference type="FunFam" id="3.40.30.10:FF:000001">
    <property type="entry name" value="Thioredoxin"/>
    <property type="match status" value="1"/>
</dbReference>
<keyword evidence="4 8" id="KW-1015">Disulfide bond</keyword>
<evidence type="ECO:0000256" key="7">
    <source>
        <dbReference type="PIRSR" id="PIRSR000077-1"/>
    </source>
</evidence>
<dbReference type="SUPFAM" id="SSF52833">
    <property type="entry name" value="Thioredoxin-like"/>
    <property type="match status" value="1"/>
</dbReference>
<dbReference type="Gene3D" id="3.40.30.10">
    <property type="entry name" value="Glutaredoxin"/>
    <property type="match status" value="1"/>
</dbReference>
<dbReference type="RefSeq" id="WP_046672371.1">
    <property type="nucleotide sequence ID" value="NZ_CP068089.1"/>
</dbReference>
<dbReference type="Pfam" id="PF00085">
    <property type="entry name" value="Thioredoxin"/>
    <property type="match status" value="1"/>
</dbReference>
<gene>
    <name evidence="10" type="primary">trxA_4</name>
    <name evidence="10" type="ORF">NCTC11343_03956</name>
</gene>
<dbReference type="NCBIfam" id="TIGR01068">
    <property type="entry name" value="thioredoxin"/>
    <property type="match status" value="1"/>
</dbReference>
<dbReference type="PRINTS" id="PR00421">
    <property type="entry name" value="THIOREDOXIN"/>
</dbReference>
<keyword evidence="3" id="KW-0249">Electron transport</keyword>
<evidence type="ECO:0000256" key="8">
    <source>
        <dbReference type="PIRSR" id="PIRSR000077-4"/>
    </source>
</evidence>
<dbReference type="InterPro" id="IPR005746">
    <property type="entry name" value="Thioredoxin"/>
</dbReference>
<comment type="similarity">
    <text evidence="1">Belongs to the thioredoxin family.</text>
</comment>
<dbReference type="PROSITE" id="PS00194">
    <property type="entry name" value="THIOREDOXIN_1"/>
    <property type="match status" value="1"/>
</dbReference>
<dbReference type="EMBL" id="UAUU01000011">
    <property type="protein sequence ID" value="SPZ91910.1"/>
    <property type="molecule type" value="Genomic_DNA"/>
</dbReference>
<feature type="disulfide bond" description="Redox-active" evidence="8">
    <location>
        <begin position="23"/>
        <end position="26"/>
    </location>
</feature>
<feature type="site" description="Deprotonates C-terminal active site Cys" evidence="7">
    <location>
        <position position="17"/>
    </location>
</feature>
<feature type="active site" description="Nucleophile" evidence="7">
    <location>
        <position position="26"/>
    </location>
</feature>
<evidence type="ECO:0000313" key="11">
    <source>
        <dbReference type="Proteomes" id="UP000251241"/>
    </source>
</evidence>
<feature type="site" description="Contributes to redox potential value" evidence="7">
    <location>
        <position position="25"/>
    </location>
</feature>
<evidence type="ECO:0000256" key="1">
    <source>
        <dbReference type="ARBA" id="ARBA00008987"/>
    </source>
</evidence>
<keyword evidence="2" id="KW-0813">Transport</keyword>
<evidence type="ECO:0000256" key="6">
    <source>
        <dbReference type="NCBIfam" id="TIGR01068"/>
    </source>
</evidence>
<name>A0A2X2LR11_SPHMU</name>
<feature type="active site" description="Nucleophile" evidence="7">
    <location>
        <position position="23"/>
    </location>
</feature>
<protein>
    <recommendedName>
        <fullName evidence="6">Thioredoxin</fullName>
    </recommendedName>
</protein>
<sequence length="98" mass="11193">MATFDQIIQSNSLVLVDFFATWCGPCQTMAPILQDVKEFYQEDLSIIKIDVDKNPKIASIYKVSGVPTFVLFKNGQQIWRQSGMIPKMELHKLIDQAK</sequence>
<dbReference type="InterPro" id="IPR036249">
    <property type="entry name" value="Thioredoxin-like_sf"/>
</dbReference>
<evidence type="ECO:0000256" key="5">
    <source>
        <dbReference type="ARBA" id="ARBA00023284"/>
    </source>
</evidence>
<feature type="site" description="Contributes to redox potential value" evidence="7">
    <location>
        <position position="24"/>
    </location>
</feature>
<dbReference type="GO" id="GO:0005829">
    <property type="term" value="C:cytosol"/>
    <property type="evidence" value="ECO:0007669"/>
    <property type="project" value="TreeGrafter"/>
</dbReference>
<dbReference type="GO" id="GO:0015035">
    <property type="term" value="F:protein-disulfide reductase activity"/>
    <property type="evidence" value="ECO:0007669"/>
    <property type="project" value="UniProtKB-UniRule"/>
</dbReference>